<keyword evidence="2" id="KW-0238">DNA-binding</keyword>
<proteinExistence type="predicted"/>
<dbReference type="InterPro" id="IPR000835">
    <property type="entry name" value="HTH_MarR-typ"/>
</dbReference>
<dbReference type="InterPro" id="IPR022689">
    <property type="entry name" value="Iron_dep_repressor"/>
</dbReference>
<dbReference type="EMBL" id="BFFO01000013">
    <property type="protein sequence ID" value="GBG97463.1"/>
    <property type="molecule type" value="Genomic_DNA"/>
</dbReference>
<dbReference type="PROSITE" id="PS50995">
    <property type="entry name" value="HTH_MARR_2"/>
    <property type="match status" value="1"/>
</dbReference>
<protein>
    <submittedName>
        <fullName evidence="6">ArsR family transcriptional regulator</fullName>
    </submittedName>
</protein>
<keyword evidence="1" id="KW-0805">Transcription regulation</keyword>
<evidence type="ECO:0000256" key="1">
    <source>
        <dbReference type="ARBA" id="ARBA00023015"/>
    </source>
</evidence>
<dbReference type="InterPro" id="IPR011991">
    <property type="entry name" value="ArsR-like_HTH"/>
</dbReference>
<dbReference type="PANTHER" id="PTHR42756">
    <property type="entry name" value="TRANSCRIPTIONAL REGULATOR, MARR"/>
    <property type="match status" value="1"/>
</dbReference>
<dbReference type="Pfam" id="PF01047">
    <property type="entry name" value="MarR"/>
    <property type="match status" value="1"/>
</dbReference>
<dbReference type="Gene3D" id="1.10.10.10">
    <property type="entry name" value="Winged helix-like DNA-binding domain superfamily/Winged helix DNA-binding domain"/>
    <property type="match status" value="1"/>
</dbReference>
<sequence>MSEQTNNLLHLFSKVLRNPRFMLALRMDSLSQKLRLQGARNGAQGLLVKLWEKDGLTNAEIAEMLDIRPSSVTAQVKQLEEQGLVERQADENDGRVSRVFLTEKGWQLKDKRIERHDNLSEELFRALTDEEQQELTDLLEKFIKSDEENEFDWTNFDWHTMTKKDWRALRPEERQAFKRQLKKNIRMSVNDTRDFGHGFGPGRPNGDFWDWVTGPDSEDDIPDWNRRHGRTRKLWNFGENGRGGFDGHGRDDGHGRTDKKKNDDWTDF</sequence>
<dbReference type="GO" id="GO:0003700">
    <property type="term" value="F:DNA-binding transcription factor activity"/>
    <property type="evidence" value="ECO:0007669"/>
    <property type="project" value="InterPro"/>
</dbReference>
<dbReference type="CDD" id="cd00090">
    <property type="entry name" value="HTH_ARSR"/>
    <property type="match status" value="1"/>
</dbReference>
<comment type="caution">
    <text evidence="6">The sequence shown here is derived from an EMBL/GenBank/DDBJ whole genome shotgun (WGS) entry which is preliminary data.</text>
</comment>
<dbReference type="PANTHER" id="PTHR42756:SF1">
    <property type="entry name" value="TRANSCRIPTIONAL REPRESSOR OF EMRAB OPERON"/>
    <property type="match status" value="1"/>
</dbReference>
<feature type="compositionally biased region" description="Basic and acidic residues" evidence="4">
    <location>
        <begin position="245"/>
        <end position="268"/>
    </location>
</feature>
<evidence type="ECO:0000256" key="2">
    <source>
        <dbReference type="ARBA" id="ARBA00023125"/>
    </source>
</evidence>
<evidence type="ECO:0000313" key="6">
    <source>
        <dbReference type="EMBL" id="GBG97463.1"/>
    </source>
</evidence>
<evidence type="ECO:0000256" key="3">
    <source>
        <dbReference type="ARBA" id="ARBA00023163"/>
    </source>
</evidence>
<evidence type="ECO:0000256" key="4">
    <source>
        <dbReference type="SAM" id="MobiDB-lite"/>
    </source>
</evidence>
<keyword evidence="3" id="KW-0804">Transcription</keyword>
<gene>
    <name evidence="6" type="primary">arsR_4</name>
    <name evidence="6" type="ORF">NtB2_01609</name>
</gene>
<keyword evidence="7" id="KW-1185">Reference proteome</keyword>
<dbReference type="GO" id="GO:0046914">
    <property type="term" value="F:transition metal ion binding"/>
    <property type="evidence" value="ECO:0007669"/>
    <property type="project" value="InterPro"/>
</dbReference>
<dbReference type="SMART" id="SM00529">
    <property type="entry name" value="HTH_DTXR"/>
    <property type="match status" value="1"/>
</dbReference>
<dbReference type="OrthoDB" id="3242809at2"/>
<reference evidence="6 7" key="1">
    <citation type="journal article" date="2018" name="Genome Announc.">
        <title>Draft Genome Sequence of Lactococcus sp. Strain NtB2 (JCM 32569), Isolated from the Gut of the Higher Termite Nasutitermes takasagoensis.</title>
        <authorList>
            <person name="Noda S."/>
            <person name="Aihara C."/>
            <person name="Yuki M."/>
            <person name="Ohkuma M."/>
        </authorList>
    </citation>
    <scope>NUCLEOTIDE SEQUENCE [LARGE SCALE GENOMIC DNA]</scope>
    <source>
        <strain evidence="6 7">NtB2</strain>
    </source>
</reference>
<name>A0A2R5HHC6_9LACT</name>
<dbReference type="InterPro" id="IPR036388">
    <property type="entry name" value="WH-like_DNA-bd_sf"/>
</dbReference>
<feature type="region of interest" description="Disordered" evidence="4">
    <location>
        <begin position="232"/>
        <end position="268"/>
    </location>
</feature>
<dbReference type="PRINTS" id="PR00598">
    <property type="entry name" value="HTHMARR"/>
</dbReference>
<feature type="domain" description="HTH marR-type" evidence="5">
    <location>
        <begin position="5"/>
        <end position="144"/>
    </location>
</feature>
<organism evidence="6 7">
    <name type="scientific">Lactococcus termiticola</name>
    <dbReference type="NCBI Taxonomy" id="2169526"/>
    <lineage>
        <taxon>Bacteria</taxon>
        <taxon>Bacillati</taxon>
        <taxon>Bacillota</taxon>
        <taxon>Bacilli</taxon>
        <taxon>Lactobacillales</taxon>
        <taxon>Streptococcaceae</taxon>
        <taxon>Lactococcus</taxon>
    </lineage>
</organism>
<dbReference type="SUPFAM" id="SSF46785">
    <property type="entry name" value="Winged helix' DNA-binding domain"/>
    <property type="match status" value="1"/>
</dbReference>
<evidence type="ECO:0000313" key="7">
    <source>
        <dbReference type="Proteomes" id="UP000245021"/>
    </source>
</evidence>
<dbReference type="GO" id="GO:0003677">
    <property type="term" value="F:DNA binding"/>
    <property type="evidence" value="ECO:0007669"/>
    <property type="project" value="UniProtKB-KW"/>
</dbReference>
<dbReference type="AlphaFoldDB" id="A0A2R5HHC6"/>
<dbReference type="RefSeq" id="WP_109246417.1">
    <property type="nucleotide sequence ID" value="NZ_BFFO01000013.1"/>
</dbReference>
<accession>A0A2R5HHC6</accession>
<dbReference type="InterPro" id="IPR036390">
    <property type="entry name" value="WH_DNA-bd_sf"/>
</dbReference>
<evidence type="ECO:0000259" key="5">
    <source>
        <dbReference type="PROSITE" id="PS50995"/>
    </source>
</evidence>
<dbReference type="SMART" id="SM00347">
    <property type="entry name" value="HTH_MARR"/>
    <property type="match status" value="1"/>
</dbReference>
<dbReference type="Proteomes" id="UP000245021">
    <property type="component" value="Unassembled WGS sequence"/>
</dbReference>